<dbReference type="AlphaFoldDB" id="A0A5C6AS53"/>
<dbReference type="Gene3D" id="3.40.720.10">
    <property type="entry name" value="Alkaline Phosphatase, subunit A"/>
    <property type="match status" value="1"/>
</dbReference>
<dbReference type="SUPFAM" id="SSF53649">
    <property type="entry name" value="Alkaline phosphatase-like"/>
    <property type="match status" value="1"/>
</dbReference>
<comment type="caution">
    <text evidence="3">The sequence shown here is derived from an EMBL/GenBank/DDBJ whole genome shotgun (WGS) entry which is preliminary data.</text>
</comment>
<gene>
    <name evidence="3" type="primary">atsA_44</name>
    <name evidence="3" type="ORF">Pla52n_33810</name>
</gene>
<organism evidence="3 4">
    <name type="scientific">Stieleria varia</name>
    <dbReference type="NCBI Taxonomy" id="2528005"/>
    <lineage>
        <taxon>Bacteria</taxon>
        <taxon>Pseudomonadati</taxon>
        <taxon>Planctomycetota</taxon>
        <taxon>Planctomycetia</taxon>
        <taxon>Pirellulales</taxon>
        <taxon>Pirellulaceae</taxon>
        <taxon>Stieleria</taxon>
    </lineage>
</organism>
<name>A0A5C6AS53_9BACT</name>
<keyword evidence="4" id="KW-1185">Reference proteome</keyword>
<keyword evidence="1" id="KW-0732">Signal</keyword>
<dbReference type="Gene3D" id="3.30.1120.10">
    <property type="match status" value="1"/>
</dbReference>
<reference evidence="3 4" key="1">
    <citation type="submission" date="2019-02" db="EMBL/GenBank/DDBJ databases">
        <title>Deep-cultivation of Planctomycetes and their phenomic and genomic characterization uncovers novel biology.</title>
        <authorList>
            <person name="Wiegand S."/>
            <person name="Jogler M."/>
            <person name="Boedeker C."/>
            <person name="Pinto D."/>
            <person name="Vollmers J."/>
            <person name="Rivas-Marin E."/>
            <person name="Kohn T."/>
            <person name="Peeters S.H."/>
            <person name="Heuer A."/>
            <person name="Rast P."/>
            <person name="Oberbeckmann S."/>
            <person name="Bunk B."/>
            <person name="Jeske O."/>
            <person name="Meyerdierks A."/>
            <person name="Storesund J.E."/>
            <person name="Kallscheuer N."/>
            <person name="Luecker S."/>
            <person name="Lage O.M."/>
            <person name="Pohl T."/>
            <person name="Merkel B.J."/>
            <person name="Hornburger P."/>
            <person name="Mueller R.-W."/>
            <person name="Bruemmer F."/>
            <person name="Labrenz M."/>
            <person name="Spormann A.M."/>
            <person name="Op Den Camp H."/>
            <person name="Overmann J."/>
            <person name="Amann R."/>
            <person name="Jetten M.S.M."/>
            <person name="Mascher T."/>
            <person name="Medema M.H."/>
            <person name="Devos D.P."/>
            <person name="Kaster A.-K."/>
            <person name="Ovreas L."/>
            <person name="Rohde M."/>
            <person name="Galperin M.Y."/>
            <person name="Jogler C."/>
        </authorList>
    </citation>
    <scope>NUCLEOTIDE SEQUENCE [LARGE SCALE GENOMIC DNA]</scope>
    <source>
        <strain evidence="3 4">Pla52n</strain>
    </source>
</reference>
<feature type="signal peptide" evidence="1">
    <location>
        <begin position="1"/>
        <end position="28"/>
    </location>
</feature>
<feature type="domain" description="Sulfatase N-terminal" evidence="2">
    <location>
        <begin position="36"/>
        <end position="374"/>
    </location>
</feature>
<keyword evidence="3" id="KW-0378">Hydrolase</keyword>
<dbReference type="GO" id="GO:0004065">
    <property type="term" value="F:arylsulfatase activity"/>
    <property type="evidence" value="ECO:0007669"/>
    <property type="project" value="UniProtKB-EC"/>
</dbReference>
<dbReference type="Proteomes" id="UP000320176">
    <property type="component" value="Unassembled WGS sequence"/>
</dbReference>
<dbReference type="PANTHER" id="PTHR43751">
    <property type="entry name" value="SULFATASE"/>
    <property type="match status" value="1"/>
</dbReference>
<evidence type="ECO:0000313" key="3">
    <source>
        <dbReference type="EMBL" id="TWU02331.1"/>
    </source>
</evidence>
<proteinExistence type="predicted"/>
<dbReference type="Pfam" id="PF00884">
    <property type="entry name" value="Sulfatase"/>
    <property type="match status" value="1"/>
</dbReference>
<protein>
    <submittedName>
        <fullName evidence="3">Arylsulfatase</fullName>
        <ecNumber evidence="3">3.1.6.1</ecNumber>
    </submittedName>
</protein>
<sequence length="477" mass="53563" precursor="true">MSTIAPQIPILSLLSWLTFLTWSPQLQAADPESAKPNVIYVMVDDLGYGDLGCYGQQVIQTPSLDQMAAEGIRMTDHYAGHTVCRPSRLVLWTGKHVGHTGLTGNRDRSLSGTEATVAKLLQQAGYATGGVGKWALGNVDDPSQIDNPGHPNANGFDYWFGYMNQSNAHNYYPTHLWENKSRVTQPGNVISDDPAARGRVSTERVTYSHDEMTKAAFAFVREHHKQPFLLHIHWTIPHANNEGGRVNRDGMEIPEYGIYSDRDWPNPEKGFAAMVTRMDRDMGRLFDLLRELQIDENTLVIFTSDNGPHNEGNHQHEFFDSNGPLQGFKRSMHEGGIRVPMIARWPGRIQPGSQSDLPSAFWDYLPTACQVAGVTPPSDIDGISYLPTLLGKSDQQPQHEYLYWASQEGQTSIGVRKGKWKLVRYRTKKGKANADWRLYDLSSDISESNNVIDQHPEVRESIIALLKRDMLPIDAER</sequence>
<dbReference type="InterPro" id="IPR000917">
    <property type="entry name" value="Sulfatase_N"/>
</dbReference>
<dbReference type="PANTHER" id="PTHR43751:SF3">
    <property type="entry name" value="SULFATASE N-TERMINAL DOMAIN-CONTAINING PROTEIN"/>
    <property type="match status" value="1"/>
</dbReference>
<feature type="chain" id="PRO_5022953178" evidence="1">
    <location>
        <begin position="29"/>
        <end position="477"/>
    </location>
</feature>
<evidence type="ECO:0000259" key="2">
    <source>
        <dbReference type="Pfam" id="PF00884"/>
    </source>
</evidence>
<evidence type="ECO:0000256" key="1">
    <source>
        <dbReference type="SAM" id="SignalP"/>
    </source>
</evidence>
<accession>A0A5C6AS53</accession>
<dbReference type="InterPro" id="IPR052701">
    <property type="entry name" value="GAG_Ulvan_Degrading_Sulfatases"/>
</dbReference>
<evidence type="ECO:0000313" key="4">
    <source>
        <dbReference type="Proteomes" id="UP000320176"/>
    </source>
</evidence>
<dbReference type="InterPro" id="IPR017850">
    <property type="entry name" value="Alkaline_phosphatase_core_sf"/>
</dbReference>
<dbReference type="EMBL" id="SJPN01000004">
    <property type="protein sequence ID" value="TWU02331.1"/>
    <property type="molecule type" value="Genomic_DNA"/>
</dbReference>
<dbReference type="OrthoDB" id="9783154at2"/>
<dbReference type="CDD" id="cd16145">
    <property type="entry name" value="ARS_like"/>
    <property type="match status" value="1"/>
</dbReference>
<dbReference type="RefSeq" id="WP_146520680.1">
    <property type="nucleotide sequence ID" value="NZ_CP151726.1"/>
</dbReference>
<dbReference type="EC" id="3.1.6.1" evidence="3"/>